<evidence type="ECO:0000256" key="9">
    <source>
        <dbReference type="PIRSR" id="PIRSR032067-1"/>
    </source>
</evidence>
<feature type="signal peptide" evidence="10">
    <location>
        <begin position="1"/>
        <end position="24"/>
    </location>
</feature>
<gene>
    <name evidence="11" type="ORF">CVN68_20000</name>
</gene>
<reference evidence="11 12" key="1">
    <citation type="submission" date="2017-11" db="EMBL/GenBank/DDBJ databases">
        <title>Complete genome sequence of Sphingomonas sp. Strain Cra20, a psychrotolerant potential plant growth promoting rhizobacteria.</title>
        <authorList>
            <person name="Luo Y."/>
        </authorList>
    </citation>
    <scope>NUCLEOTIDE SEQUENCE [LARGE SCALE GENOMIC DNA]</scope>
    <source>
        <strain evidence="11 12">Cra20</strain>
    </source>
</reference>
<evidence type="ECO:0000256" key="5">
    <source>
        <dbReference type="ARBA" id="ARBA00015719"/>
    </source>
</evidence>
<accession>A0A2K8MJC9</accession>
<dbReference type="Proteomes" id="UP000229081">
    <property type="component" value="Chromosome"/>
</dbReference>
<dbReference type="InterPro" id="IPR005320">
    <property type="entry name" value="Peptidase_S51"/>
</dbReference>
<evidence type="ECO:0000256" key="6">
    <source>
        <dbReference type="ARBA" id="ARBA00022670"/>
    </source>
</evidence>
<dbReference type="SUPFAM" id="SSF52317">
    <property type="entry name" value="Class I glutamine amidotransferase-like"/>
    <property type="match status" value="1"/>
</dbReference>
<evidence type="ECO:0000313" key="12">
    <source>
        <dbReference type="Proteomes" id="UP000229081"/>
    </source>
</evidence>
<dbReference type="OrthoDB" id="9780217at2"/>
<keyword evidence="7" id="KW-0378">Hydrolase</keyword>
<evidence type="ECO:0000256" key="10">
    <source>
        <dbReference type="SAM" id="SignalP"/>
    </source>
</evidence>
<evidence type="ECO:0000256" key="2">
    <source>
        <dbReference type="ARBA" id="ARBA00002039"/>
    </source>
</evidence>
<dbReference type="InterPro" id="IPR029062">
    <property type="entry name" value="Class_I_gatase-like"/>
</dbReference>
<dbReference type="GO" id="GO:0008241">
    <property type="term" value="F:peptidyl-dipeptidase activity"/>
    <property type="evidence" value="ECO:0007669"/>
    <property type="project" value="UniProtKB-EC"/>
</dbReference>
<keyword evidence="12" id="KW-1185">Reference proteome</keyword>
<dbReference type="Gene3D" id="3.40.50.880">
    <property type="match status" value="1"/>
</dbReference>
<dbReference type="GO" id="GO:0008236">
    <property type="term" value="F:serine-type peptidase activity"/>
    <property type="evidence" value="ECO:0007669"/>
    <property type="project" value="UniProtKB-KW"/>
</dbReference>
<dbReference type="Pfam" id="PF03575">
    <property type="entry name" value="Peptidase_S51"/>
    <property type="match status" value="1"/>
</dbReference>
<comment type="similarity">
    <text evidence="3">Belongs to the peptidase S51 family.</text>
</comment>
<evidence type="ECO:0000256" key="7">
    <source>
        <dbReference type="ARBA" id="ARBA00022801"/>
    </source>
</evidence>
<dbReference type="EMBL" id="CP024923">
    <property type="protein sequence ID" value="ATY33955.1"/>
    <property type="molecule type" value="Genomic_DNA"/>
</dbReference>
<evidence type="ECO:0000256" key="8">
    <source>
        <dbReference type="ARBA" id="ARBA00022825"/>
    </source>
</evidence>
<keyword evidence="6" id="KW-0645">Protease</keyword>
<dbReference type="PANTHER" id="PTHR36175">
    <property type="entry name" value="CYANOPHYCINASE"/>
    <property type="match status" value="1"/>
</dbReference>
<evidence type="ECO:0000256" key="3">
    <source>
        <dbReference type="ARBA" id="ARBA00006534"/>
    </source>
</evidence>
<comment type="function">
    <text evidence="2">Exopeptidase that catalyzes the hydrolytic cleavage of multi-L-arginyl-poly-L-aspartic acid (cyanophycin; a water-insoluble reserve polymer) into aspartate-arginine dipeptides.</text>
</comment>
<dbReference type="GO" id="GO:0006508">
    <property type="term" value="P:proteolysis"/>
    <property type="evidence" value="ECO:0007669"/>
    <property type="project" value="UniProtKB-KW"/>
</dbReference>
<dbReference type="InterPro" id="IPR011811">
    <property type="entry name" value="Peptidase_S51_cyanophycinase"/>
</dbReference>
<dbReference type="EC" id="3.4.15.6" evidence="4"/>
<evidence type="ECO:0000256" key="4">
    <source>
        <dbReference type="ARBA" id="ARBA00013115"/>
    </source>
</evidence>
<dbReference type="PANTHER" id="PTHR36175:SF1">
    <property type="entry name" value="CYANOPHYCINASE"/>
    <property type="match status" value="1"/>
</dbReference>
<organism evidence="11 12">
    <name type="scientific">Sphingomonas psychrotolerans</name>
    <dbReference type="NCBI Taxonomy" id="1327635"/>
    <lineage>
        <taxon>Bacteria</taxon>
        <taxon>Pseudomonadati</taxon>
        <taxon>Pseudomonadota</taxon>
        <taxon>Alphaproteobacteria</taxon>
        <taxon>Sphingomonadales</taxon>
        <taxon>Sphingomonadaceae</taxon>
        <taxon>Sphingomonas</taxon>
    </lineage>
</organism>
<proteinExistence type="inferred from homology"/>
<feature type="active site" description="Charge relay system" evidence="9">
    <location>
        <position position="247"/>
    </location>
</feature>
<comment type="catalytic activity">
    <reaction evidence="1">
        <text>[L-4-(L-arginin-2-N-yl)aspartate](n) + H2O = [L-4-(L-arginin-2-N-yl)aspartate](n-1) + L-4-(L-arginin-2-N-yl)aspartate</text>
        <dbReference type="Rhea" id="RHEA:12845"/>
        <dbReference type="Rhea" id="RHEA-COMP:13728"/>
        <dbReference type="Rhea" id="RHEA-COMP:13734"/>
        <dbReference type="ChEBI" id="CHEBI:15377"/>
        <dbReference type="ChEBI" id="CHEBI:137986"/>
        <dbReference type="ChEBI" id="CHEBI:137991"/>
        <dbReference type="EC" id="3.4.15.6"/>
    </reaction>
</comment>
<evidence type="ECO:0000313" key="11">
    <source>
        <dbReference type="EMBL" id="ATY33955.1"/>
    </source>
</evidence>
<keyword evidence="10" id="KW-0732">Signal</keyword>
<name>A0A2K8MJC9_9SPHN</name>
<feature type="active site" description="Charge relay system" evidence="9">
    <location>
        <position position="216"/>
    </location>
</feature>
<evidence type="ECO:0000256" key="1">
    <source>
        <dbReference type="ARBA" id="ARBA00001092"/>
    </source>
</evidence>
<dbReference type="CDD" id="cd03145">
    <property type="entry name" value="GAT1_cyanophycinase"/>
    <property type="match status" value="1"/>
</dbReference>
<sequence length="336" mass="35216">MAMKTLLRLWATFATLLLAAPASAQAPAGYAYYEIGDVAAPTPARTAQALMLMGGGEWDRGAFRWFAERAGHGHIVVLRASGAGDAGEEIYRDIGGVLSVQTIVFSDRAAASDPRVLAILEHADGIFLAGGDQANYVRYWKGTPVARLLNAHVRKGRPIAGTSAGLAILGGTTYGAMDGGSIDSPTALADPAGPAVTLVTDFLHMPRLAHVVTDTHFNARDRLGRLIAFLAAARQKDASAIGIGVDEESALCVEADGTAKLRTRNGGFAWLVQPRGKPALKPGRPLDWEKVRVTGIGPDSGFDLTSLRVTAPVFAGMARVAGGRLFDAPKAPALAR</sequence>
<feature type="chain" id="PRO_5014888091" description="Cyanophycinase" evidence="10">
    <location>
        <begin position="25"/>
        <end position="336"/>
    </location>
</feature>
<feature type="active site" description="Charge relay system" evidence="9">
    <location>
        <position position="163"/>
    </location>
</feature>
<dbReference type="KEGG" id="sphc:CVN68_20000"/>
<keyword evidence="8" id="KW-0720">Serine protease</keyword>
<protein>
    <recommendedName>
        <fullName evidence="5">Cyanophycinase</fullName>
        <ecNumber evidence="4">3.4.15.6</ecNumber>
    </recommendedName>
</protein>
<dbReference type="PIRSF" id="PIRSF032067">
    <property type="entry name" value="Cyanophycinase"/>
    <property type="match status" value="1"/>
</dbReference>
<dbReference type="AlphaFoldDB" id="A0A2K8MJC9"/>